<name>A0ABD1B7R9_CARAN</name>
<sequence>MASESSNQLYLVPTPFDIGNSTTASNKEFLEIRMESGSLDKLYYVSKPLDMGRDDFGGYTNQEDQDSDPSITPTTFDKEFHETTVQRIVQNYTDKIMLVLEDISSRLSRVELCCNNLDKTIGEMRSDLTREGEEADLKRRSLGKHLQEECRSSLIVKDKLVPADTEKELAKLHLVQKDQSCSSHSQHGEELVPTTVPYMREKTSDS</sequence>
<reference evidence="2 3" key="1">
    <citation type="submission" date="2024-04" db="EMBL/GenBank/DDBJ databases">
        <title>Genome assembly C_amara_ONT_v2.</title>
        <authorList>
            <person name="Yant L."/>
            <person name="Moore C."/>
            <person name="Slenker M."/>
        </authorList>
    </citation>
    <scope>NUCLEOTIDE SEQUENCE [LARGE SCALE GENOMIC DNA]</scope>
    <source>
        <tissue evidence="2">Leaf</tissue>
    </source>
</reference>
<evidence type="ECO:0000313" key="2">
    <source>
        <dbReference type="EMBL" id="KAL1214849.1"/>
    </source>
</evidence>
<keyword evidence="3" id="KW-1185">Reference proteome</keyword>
<dbReference type="PANTHER" id="PTHR31805">
    <property type="entry name" value="RECEPTOR-LIKE KINASE, PUTATIVE (DUF1421)-RELATED"/>
    <property type="match status" value="1"/>
</dbReference>
<gene>
    <name evidence="2" type="ORF">V5N11_022293</name>
</gene>
<dbReference type="EMBL" id="JBANAX010000297">
    <property type="protein sequence ID" value="KAL1214849.1"/>
    <property type="molecule type" value="Genomic_DNA"/>
</dbReference>
<dbReference type="PANTHER" id="PTHR31805:SF16">
    <property type="entry name" value="FORMIN-LIKE PROTEIN (DUF1421)"/>
    <property type="match status" value="1"/>
</dbReference>
<accession>A0ABD1B7R9</accession>
<comment type="caution">
    <text evidence="2">The sequence shown here is derived from an EMBL/GenBank/DDBJ whole genome shotgun (WGS) entry which is preliminary data.</text>
</comment>
<dbReference type="AlphaFoldDB" id="A0ABD1B7R9"/>
<feature type="region of interest" description="Disordered" evidence="1">
    <location>
        <begin position="178"/>
        <end position="206"/>
    </location>
</feature>
<protein>
    <submittedName>
        <fullName evidence="2">Uncharacterized protein</fullName>
    </submittedName>
</protein>
<dbReference type="Proteomes" id="UP001558713">
    <property type="component" value="Unassembled WGS sequence"/>
</dbReference>
<evidence type="ECO:0000256" key="1">
    <source>
        <dbReference type="SAM" id="MobiDB-lite"/>
    </source>
</evidence>
<evidence type="ECO:0000313" key="3">
    <source>
        <dbReference type="Proteomes" id="UP001558713"/>
    </source>
</evidence>
<proteinExistence type="predicted"/>
<organism evidence="2 3">
    <name type="scientific">Cardamine amara subsp. amara</name>
    <dbReference type="NCBI Taxonomy" id="228776"/>
    <lineage>
        <taxon>Eukaryota</taxon>
        <taxon>Viridiplantae</taxon>
        <taxon>Streptophyta</taxon>
        <taxon>Embryophyta</taxon>
        <taxon>Tracheophyta</taxon>
        <taxon>Spermatophyta</taxon>
        <taxon>Magnoliopsida</taxon>
        <taxon>eudicotyledons</taxon>
        <taxon>Gunneridae</taxon>
        <taxon>Pentapetalae</taxon>
        <taxon>rosids</taxon>
        <taxon>malvids</taxon>
        <taxon>Brassicales</taxon>
        <taxon>Brassicaceae</taxon>
        <taxon>Cardamineae</taxon>
        <taxon>Cardamine</taxon>
    </lineage>
</organism>